<name>A0A8S5VG78_9CAUD</name>
<accession>A0A8S5VG78</accession>
<keyword evidence="1" id="KW-0472">Membrane</keyword>
<keyword evidence="1" id="KW-0812">Transmembrane</keyword>
<sequence>MTTQVITALISFAGVCVSVASSWVIARMSASKEVKRLRLQWEREDTLTAVDEFSAMASAVAVFSESRKLRDRYKAVAAVASLRAKASGQMAERLDALYAALQGDNSRAINDALSQVIQERRERRRK</sequence>
<feature type="transmembrane region" description="Helical" evidence="1">
    <location>
        <begin position="6"/>
        <end position="26"/>
    </location>
</feature>
<evidence type="ECO:0000313" key="2">
    <source>
        <dbReference type="EMBL" id="DAG05724.1"/>
    </source>
</evidence>
<protein>
    <submittedName>
        <fullName evidence="2">Uncharacterized protein</fullName>
    </submittedName>
</protein>
<dbReference type="EMBL" id="BK016263">
    <property type="protein sequence ID" value="DAG05724.1"/>
    <property type="molecule type" value="Genomic_DNA"/>
</dbReference>
<proteinExistence type="predicted"/>
<reference evidence="2" key="1">
    <citation type="journal article" date="2021" name="Proc. Natl. Acad. Sci. U.S.A.">
        <title>A Catalog of Tens of Thousands of Viruses from Human Metagenomes Reveals Hidden Associations with Chronic Diseases.</title>
        <authorList>
            <person name="Tisza M.J."/>
            <person name="Buck C.B."/>
        </authorList>
    </citation>
    <scope>NUCLEOTIDE SEQUENCE</scope>
    <source>
        <strain evidence="2">Ct6BA50</strain>
    </source>
</reference>
<evidence type="ECO:0000256" key="1">
    <source>
        <dbReference type="SAM" id="Phobius"/>
    </source>
</evidence>
<organism evidence="2">
    <name type="scientific">Podoviridae sp. ct6BA50</name>
    <dbReference type="NCBI Taxonomy" id="2825221"/>
    <lineage>
        <taxon>Viruses</taxon>
        <taxon>Duplodnaviria</taxon>
        <taxon>Heunggongvirae</taxon>
        <taxon>Uroviricota</taxon>
        <taxon>Caudoviricetes</taxon>
    </lineage>
</organism>
<keyword evidence="1" id="KW-1133">Transmembrane helix</keyword>